<accession>A0ACB7THS6</accession>
<protein>
    <submittedName>
        <fullName evidence="1">Uncharacterized protein</fullName>
    </submittedName>
</protein>
<sequence length="467" mass="53075">MQKLKEEEEEKRMKGSSSVMLLSASKLTACHMTLTPLEIHAGHTPMPVRSVPAHRPSLLKPSPAIHHRIIMASKPKKHTTAPFQAWQWNCRGYRRKRGEFTQFIATQPDPPDAIALQEVHCTPTLSGYKACTDKYDTTKPHLAATLVSKHITVVEHTLDSSNIPHVLLEIVPRARSQTSLFLLNIYSAPKSRRDDFGQLFAAVSKQAKKLIILDDFNAYHPAWGYHTETPKGRRLAHVMTLHQLTLLTEPDAPTRTGNSVSKGSCPDLTMVRGLTQCSWNNMIENLGSDHSILATEVQLATTRIPERVIKIANWEAFRQKRITSSQSDAPSLRQWIQNLQADYKAATKQVTTTTNTPVVDSHLLHLWEARRGLVKRWKRQRYNRKLKQRIARITAEAEEYAATLTNNSWHNLCDRLNGTLSTSKTWSILRALLNPTHTKTHTTNTIRTILHKEQMDDDALLRTLQHR</sequence>
<dbReference type="Proteomes" id="UP000821845">
    <property type="component" value="Chromosome 1"/>
</dbReference>
<organism evidence="1 2">
    <name type="scientific">Hyalomma asiaticum</name>
    <name type="common">Tick</name>
    <dbReference type="NCBI Taxonomy" id="266040"/>
    <lineage>
        <taxon>Eukaryota</taxon>
        <taxon>Metazoa</taxon>
        <taxon>Ecdysozoa</taxon>
        <taxon>Arthropoda</taxon>
        <taxon>Chelicerata</taxon>
        <taxon>Arachnida</taxon>
        <taxon>Acari</taxon>
        <taxon>Parasitiformes</taxon>
        <taxon>Ixodida</taxon>
        <taxon>Ixodoidea</taxon>
        <taxon>Ixodidae</taxon>
        <taxon>Hyalomminae</taxon>
        <taxon>Hyalomma</taxon>
    </lineage>
</organism>
<dbReference type="EMBL" id="CM023481">
    <property type="protein sequence ID" value="KAH6945574.1"/>
    <property type="molecule type" value="Genomic_DNA"/>
</dbReference>
<keyword evidence="2" id="KW-1185">Reference proteome</keyword>
<proteinExistence type="predicted"/>
<reference evidence="1" key="1">
    <citation type="submission" date="2020-05" db="EMBL/GenBank/DDBJ databases">
        <title>Large-scale comparative analyses of tick genomes elucidate their genetic diversity and vector capacities.</title>
        <authorList>
            <person name="Jia N."/>
            <person name="Wang J."/>
            <person name="Shi W."/>
            <person name="Du L."/>
            <person name="Sun Y."/>
            <person name="Zhan W."/>
            <person name="Jiang J."/>
            <person name="Wang Q."/>
            <person name="Zhang B."/>
            <person name="Ji P."/>
            <person name="Sakyi L.B."/>
            <person name="Cui X."/>
            <person name="Yuan T."/>
            <person name="Jiang B."/>
            <person name="Yang W."/>
            <person name="Lam T.T.-Y."/>
            <person name="Chang Q."/>
            <person name="Ding S."/>
            <person name="Wang X."/>
            <person name="Zhu J."/>
            <person name="Ruan X."/>
            <person name="Zhao L."/>
            <person name="Wei J."/>
            <person name="Que T."/>
            <person name="Du C."/>
            <person name="Cheng J."/>
            <person name="Dai P."/>
            <person name="Han X."/>
            <person name="Huang E."/>
            <person name="Gao Y."/>
            <person name="Liu J."/>
            <person name="Shao H."/>
            <person name="Ye R."/>
            <person name="Li L."/>
            <person name="Wei W."/>
            <person name="Wang X."/>
            <person name="Wang C."/>
            <person name="Yang T."/>
            <person name="Huo Q."/>
            <person name="Li W."/>
            <person name="Guo W."/>
            <person name="Chen H."/>
            <person name="Zhou L."/>
            <person name="Ni X."/>
            <person name="Tian J."/>
            <person name="Zhou Y."/>
            <person name="Sheng Y."/>
            <person name="Liu T."/>
            <person name="Pan Y."/>
            <person name="Xia L."/>
            <person name="Li J."/>
            <person name="Zhao F."/>
            <person name="Cao W."/>
        </authorList>
    </citation>
    <scope>NUCLEOTIDE SEQUENCE</scope>
    <source>
        <strain evidence="1">Hyas-2018</strain>
    </source>
</reference>
<evidence type="ECO:0000313" key="2">
    <source>
        <dbReference type="Proteomes" id="UP000821845"/>
    </source>
</evidence>
<name>A0ACB7THS6_HYAAI</name>
<comment type="caution">
    <text evidence="1">The sequence shown here is derived from an EMBL/GenBank/DDBJ whole genome shotgun (WGS) entry which is preliminary data.</text>
</comment>
<gene>
    <name evidence="1" type="ORF">HPB50_009093</name>
</gene>
<evidence type="ECO:0000313" key="1">
    <source>
        <dbReference type="EMBL" id="KAH6945574.1"/>
    </source>
</evidence>